<dbReference type="InterPro" id="IPR006194">
    <property type="entry name" value="Gly-tRNA-synth_heterodimer"/>
</dbReference>
<dbReference type="Pfam" id="PF05746">
    <property type="entry name" value="DALR_1"/>
    <property type="match status" value="1"/>
</dbReference>
<feature type="domain" description="DALR anticodon binding" evidence="13">
    <location>
        <begin position="679"/>
        <end position="776"/>
    </location>
</feature>
<comment type="subunit">
    <text evidence="3 11">Tetramer of two alpha and two beta subunits.</text>
</comment>
<dbReference type="InterPro" id="IPR015944">
    <property type="entry name" value="Gly-tRNA-synth_bsu"/>
</dbReference>
<comment type="subcellular location">
    <subcellularLocation>
        <location evidence="1 11">Cytoplasm</location>
    </subcellularLocation>
</comment>
<accession>Q11KG1</accession>
<dbReference type="EC" id="6.1.1.14" evidence="11"/>
<comment type="catalytic activity">
    <reaction evidence="10 11">
        <text>tRNA(Gly) + glycine + ATP = glycyl-tRNA(Gly) + AMP + diphosphate</text>
        <dbReference type="Rhea" id="RHEA:16013"/>
        <dbReference type="Rhea" id="RHEA-COMP:9664"/>
        <dbReference type="Rhea" id="RHEA-COMP:9683"/>
        <dbReference type="ChEBI" id="CHEBI:30616"/>
        <dbReference type="ChEBI" id="CHEBI:33019"/>
        <dbReference type="ChEBI" id="CHEBI:57305"/>
        <dbReference type="ChEBI" id="CHEBI:78442"/>
        <dbReference type="ChEBI" id="CHEBI:78522"/>
        <dbReference type="ChEBI" id="CHEBI:456215"/>
        <dbReference type="EC" id="6.1.1.14"/>
    </reaction>
</comment>
<sequence>MFPIPLQKGFSGRSSLLLPARARTREQSMPDLLLELRSEEIPARMQRKAAGDLKKLVTDGLVEAGLTYEAATEYWTPRRLALDIRGVTARSRDVREEIKGPSTSAPEQAIQGFLRKAGLTDIAQAHVHTDPKKGGFYVAVIEKNGRPAEEIIAELMPAVIRNFPWPKSMRWGKASRNPGSLRWVRPLQSIVCTFGPETEEPVVVDFEIDGIRAGNVTYGHRFHAPEAITVRRFDDYVEKLEQAKVVLDAERRKRIILDDAKNLAFANGLELVEDEGLLEEVSGLVEYPVVLMGEFEEAYLEIPAEVVRLTIRANQKCFVTRPQGELEKLSNRFIITANIEATDGGKEIAYGNGKVVRARLSDALYFWKTDQADLPDIDRLKGSAEKFGLDLNKPLDQRMARLEHLNVTFHAKLGTQGERVERIRRLARELAPIVGADPDLAERAAVLAKADLTTEVVGEFPELQGAMGRKYAELQGEHPSVARALEEHYKPLGPSDIVPTDPVSVAVALADKLDTLVGFWAIDEKPTGSKDPYALRRAALGVIRIVVENGVRLALLKAFRKARNVSAENTEDLLSFFHDRLKVYLRDQGARHDLIDAVLASGRPISPLEGEMSPKATEGGAVPPTSQSVTPPSALPGISPSRGEITPSSNDDLLLIVRRVEALSDLLGTETGQNLLAGTKRAANILAAEEKKGTRIAEAVDPALLKEEQEIRLFSAVNQAEKEAGEAIQKQDFSAAMTALAALREPIDSFFEKVLVNDENDSIRANRLALLQRIREATGRVADFSKIAG</sequence>
<dbReference type="EMBL" id="CP000390">
    <property type="protein sequence ID" value="ABG62114.1"/>
    <property type="molecule type" value="Genomic_DNA"/>
</dbReference>
<dbReference type="STRING" id="266779.Meso_0714"/>
<evidence type="ECO:0000256" key="5">
    <source>
        <dbReference type="ARBA" id="ARBA00022598"/>
    </source>
</evidence>
<evidence type="ECO:0000256" key="1">
    <source>
        <dbReference type="ARBA" id="ARBA00004496"/>
    </source>
</evidence>
<name>Q11KG1_CHESB</name>
<dbReference type="GO" id="GO:0004814">
    <property type="term" value="F:arginine-tRNA ligase activity"/>
    <property type="evidence" value="ECO:0007669"/>
    <property type="project" value="InterPro"/>
</dbReference>
<keyword evidence="4 11" id="KW-0963">Cytoplasm</keyword>
<dbReference type="AlphaFoldDB" id="Q11KG1"/>
<dbReference type="eggNOG" id="COG0751">
    <property type="taxonomic scope" value="Bacteria"/>
</dbReference>
<protein>
    <recommendedName>
        <fullName evidence="11">Glycine--tRNA ligase beta subunit</fullName>
        <ecNumber evidence="11">6.1.1.14</ecNumber>
    </recommendedName>
    <alternativeName>
        <fullName evidence="11">Glycyl-tRNA synthetase beta subunit</fullName>
        <shortName evidence="11">GlyRS</shortName>
    </alternativeName>
</protein>
<dbReference type="SUPFAM" id="SSF109604">
    <property type="entry name" value="HD-domain/PDEase-like"/>
    <property type="match status" value="1"/>
</dbReference>
<evidence type="ECO:0000256" key="3">
    <source>
        <dbReference type="ARBA" id="ARBA00011209"/>
    </source>
</evidence>
<proteinExistence type="inferred from homology"/>
<keyword evidence="8 11" id="KW-0648">Protein biosynthesis</keyword>
<keyword evidence="7 11" id="KW-0067">ATP-binding</keyword>
<evidence type="ECO:0000256" key="6">
    <source>
        <dbReference type="ARBA" id="ARBA00022741"/>
    </source>
</evidence>
<evidence type="ECO:0000256" key="7">
    <source>
        <dbReference type="ARBA" id="ARBA00022840"/>
    </source>
</evidence>
<dbReference type="GO" id="GO:0005524">
    <property type="term" value="F:ATP binding"/>
    <property type="evidence" value="ECO:0007669"/>
    <property type="project" value="UniProtKB-UniRule"/>
</dbReference>
<evidence type="ECO:0000259" key="13">
    <source>
        <dbReference type="Pfam" id="PF05746"/>
    </source>
</evidence>
<evidence type="ECO:0000256" key="4">
    <source>
        <dbReference type="ARBA" id="ARBA00022490"/>
    </source>
</evidence>
<dbReference type="GO" id="GO:0006420">
    <property type="term" value="P:arginyl-tRNA aminoacylation"/>
    <property type="evidence" value="ECO:0007669"/>
    <property type="project" value="InterPro"/>
</dbReference>
<evidence type="ECO:0000256" key="2">
    <source>
        <dbReference type="ARBA" id="ARBA00008226"/>
    </source>
</evidence>
<feature type="compositionally biased region" description="Low complexity" evidence="12">
    <location>
        <begin position="622"/>
        <end position="632"/>
    </location>
</feature>
<reference evidence="14" key="1">
    <citation type="submission" date="2006-06" db="EMBL/GenBank/DDBJ databases">
        <title>Complete sequence of chromosome of Chelativorans sp. BNC1.</title>
        <authorList>
            <consortium name="US DOE Joint Genome Institute"/>
            <person name="Copeland A."/>
            <person name="Lucas S."/>
            <person name="Lapidus A."/>
            <person name="Barry K."/>
            <person name="Detter J.C."/>
            <person name="Glavina del Rio T."/>
            <person name="Hammon N."/>
            <person name="Israni S."/>
            <person name="Dalin E."/>
            <person name="Tice H."/>
            <person name="Pitluck S."/>
            <person name="Chertkov O."/>
            <person name="Brettin T."/>
            <person name="Bruce D."/>
            <person name="Han C."/>
            <person name="Tapia R."/>
            <person name="Gilna P."/>
            <person name="Schmutz J."/>
            <person name="Larimer F."/>
            <person name="Land M."/>
            <person name="Hauser L."/>
            <person name="Kyrpides N."/>
            <person name="Mikhailova N."/>
            <person name="Richardson P."/>
        </authorList>
    </citation>
    <scope>NUCLEOTIDE SEQUENCE</scope>
    <source>
        <strain evidence="14">BNC1</strain>
    </source>
</reference>
<organism evidence="14">
    <name type="scientific">Chelativorans sp. (strain BNC1)</name>
    <dbReference type="NCBI Taxonomy" id="266779"/>
    <lineage>
        <taxon>Bacteria</taxon>
        <taxon>Pseudomonadati</taxon>
        <taxon>Pseudomonadota</taxon>
        <taxon>Alphaproteobacteria</taxon>
        <taxon>Hyphomicrobiales</taxon>
        <taxon>Phyllobacteriaceae</taxon>
        <taxon>Chelativorans</taxon>
    </lineage>
</organism>
<keyword evidence="6 11" id="KW-0547">Nucleotide-binding</keyword>
<dbReference type="Pfam" id="PF02092">
    <property type="entry name" value="tRNA_synt_2f"/>
    <property type="match status" value="1"/>
</dbReference>
<evidence type="ECO:0000256" key="11">
    <source>
        <dbReference type="HAMAP-Rule" id="MF_00255"/>
    </source>
</evidence>
<gene>
    <name evidence="11" type="primary">glyS</name>
    <name evidence="14" type="ordered locus">Meso_0714</name>
</gene>
<keyword evidence="9 11" id="KW-0030">Aminoacyl-tRNA synthetase</keyword>
<evidence type="ECO:0000256" key="10">
    <source>
        <dbReference type="ARBA" id="ARBA00047937"/>
    </source>
</evidence>
<dbReference type="Gene3D" id="1.10.730.10">
    <property type="entry name" value="Isoleucyl-tRNA Synthetase, Domain 1"/>
    <property type="match status" value="1"/>
</dbReference>
<dbReference type="HOGENOM" id="CLU_007220_2_1_5"/>
<comment type="similarity">
    <text evidence="2 11">Belongs to the class-II aminoacyl-tRNA synthetase family.</text>
</comment>
<evidence type="ECO:0000256" key="9">
    <source>
        <dbReference type="ARBA" id="ARBA00023146"/>
    </source>
</evidence>
<dbReference type="PROSITE" id="PS50861">
    <property type="entry name" value="AA_TRNA_LIGASE_II_GLYAB"/>
    <property type="match status" value="1"/>
</dbReference>
<dbReference type="InterPro" id="IPR008909">
    <property type="entry name" value="DALR_anticod-bd"/>
</dbReference>
<evidence type="ECO:0000313" key="14">
    <source>
        <dbReference type="EMBL" id="ABG62114.1"/>
    </source>
</evidence>
<dbReference type="GO" id="GO:0006426">
    <property type="term" value="P:glycyl-tRNA aminoacylation"/>
    <property type="evidence" value="ECO:0007669"/>
    <property type="project" value="UniProtKB-UniRule"/>
</dbReference>
<dbReference type="NCBIfam" id="TIGR00211">
    <property type="entry name" value="glyS"/>
    <property type="match status" value="1"/>
</dbReference>
<dbReference type="GO" id="GO:0004820">
    <property type="term" value="F:glycine-tRNA ligase activity"/>
    <property type="evidence" value="ECO:0007669"/>
    <property type="project" value="UniProtKB-UniRule"/>
</dbReference>
<evidence type="ECO:0000256" key="12">
    <source>
        <dbReference type="SAM" id="MobiDB-lite"/>
    </source>
</evidence>
<dbReference type="PANTHER" id="PTHR30075:SF2">
    <property type="entry name" value="GLYCINE--TRNA LIGASE, CHLOROPLASTIC_MITOCHONDRIAL 2"/>
    <property type="match status" value="1"/>
</dbReference>
<feature type="region of interest" description="Disordered" evidence="12">
    <location>
        <begin position="606"/>
        <end position="643"/>
    </location>
</feature>
<dbReference type="KEGG" id="mes:Meso_0714"/>
<evidence type="ECO:0000256" key="8">
    <source>
        <dbReference type="ARBA" id="ARBA00022917"/>
    </source>
</evidence>
<dbReference type="HAMAP" id="MF_00255">
    <property type="entry name" value="Gly_tRNA_synth_beta"/>
    <property type="match status" value="1"/>
</dbReference>
<dbReference type="PRINTS" id="PR01045">
    <property type="entry name" value="TRNASYNTHGB"/>
</dbReference>
<keyword evidence="5 11" id="KW-0436">Ligase</keyword>
<dbReference type="GO" id="GO:0005829">
    <property type="term" value="C:cytosol"/>
    <property type="evidence" value="ECO:0007669"/>
    <property type="project" value="TreeGrafter"/>
</dbReference>
<dbReference type="PANTHER" id="PTHR30075">
    <property type="entry name" value="GLYCYL-TRNA SYNTHETASE"/>
    <property type="match status" value="1"/>
</dbReference>